<proteinExistence type="predicted"/>
<reference evidence="1 2" key="1">
    <citation type="submission" date="2020-01" db="EMBL/GenBank/DDBJ databases">
        <title>Insect and environment-associated Actinomycetes.</title>
        <authorList>
            <person name="Currrie C."/>
            <person name="Chevrette M."/>
            <person name="Carlson C."/>
            <person name="Stubbendieck R."/>
            <person name="Wendt-Pienkowski E."/>
        </authorList>
    </citation>
    <scope>NUCLEOTIDE SEQUENCE [LARGE SCALE GENOMIC DNA]</scope>
    <source>
        <strain evidence="1 2">SID10258</strain>
    </source>
</reference>
<protein>
    <submittedName>
        <fullName evidence="1">Uncharacterized protein</fullName>
    </submittedName>
</protein>
<dbReference type="InterPro" id="IPR006311">
    <property type="entry name" value="TAT_signal"/>
</dbReference>
<feature type="non-terminal residue" evidence="1">
    <location>
        <position position="50"/>
    </location>
</feature>
<gene>
    <name evidence="1" type="ORF">G3I70_03030</name>
</gene>
<accession>A0A6L9Q8U6</accession>
<dbReference type="PROSITE" id="PS51318">
    <property type="entry name" value="TAT"/>
    <property type="match status" value="1"/>
</dbReference>
<evidence type="ECO:0000313" key="2">
    <source>
        <dbReference type="Proteomes" id="UP000475532"/>
    </source>
</evidence>
<comment type="caution">
    <text evidence="1">The sequence shown here is derived from an EMBL/GenBank/DDBJ whole genome shotgun (WGS) entry which is preliminary data.</text>
</comment>
<dbReference type="AlphaFoldDB" id="A0A6L9Q8U6"/>
<sequence>MDRPHPLPSRRAFTLGGAALLGAALAGPLAGPLTGRARAAAPPPGEWADV</sequence>
<dbReference type="Proteomes" id="UP000475532">
    <property type="component" value="Unassembled WGS sequence"/>
</dbReference>
<name>A0A6L9Q8U6_9ACTN</name>
<evidence type="ECO:0000313" key="1">
    <source>
        <dbReference type="EMBL" id="NEA21472.1"/>
    </source>
</evidence>
<dbReference type="EMBL" id="JAAGLI010000090">
    <property type="protein sequence ID" value="NEA21472.1"/>
    <property type="molecule type" value="Genomic_DNA"/>
</dbReference>
<organism evidence="1 2">
    <name type="scientific">Actinomadura bangladeshensis</name>
    <dbReference type="NCBI Taxonomy" id="453573"/>
    <lineage>
        <taxon>Bacteria</taxon>
        <taxon>Bacillati</taxon>
        <taxon>Actinomycetota</taxon>
        <taxon>Actinomycetes</taxon>
        <taxon>Streptosporangiales</taxon>
        <taxon>Thermomonosporaceae</taxon>
        <taxon>Actinomadura</taxon>
    </lineage>
</organism>